<protein>
    <submittedName>
        <fullName evidence="2">Uncharacterized protein</fullName>
    </submittedName>
</protein>
<keyword evidence="1" id="KW-1185">Reference proteome</keyword>
<organism evidence="1 2">
    <name type="scientific">Setaria digitata</name>
    <dbReference type="NCBI Taxonomy" id="48799"/>
    <lineage>
        <taxon>Eukaryota</taxon>
        <taxon>Metazoa</taxon>
        <taxon>Ecdysozoa</taxon>
        <taxon>Nematoda</taxon>
        <taxon>Chromadorea</taxon>
        <taxon>Rhabditida</taxon>
        <taxon>Spirurina</taxon>
        <taxon>Spiruromorpha</taxon>
        <taxon>Filarioidea</taxon>
        <taxon>Setariidae</taxon>
        <taxon>Setaria</taxon>
    </lineage>
</organism>
<dbReference type="WBParaSite" id="sdigi.contig57.g3160.t1">
    <property type="protein sequence ID" value="sdigi.contig57.g3160.t1"/>
    <property type="gene ID" value="sdigi.contig57.g3160"/>
</dbReference>
<dbReference type="Proteomes" id="UP000887581">
    <property type="component" value="Unplaced"/>
</dbReference>
<sequence>MGFFVSFITVIWHSLRQMASWIRHHFQLFLCRTNLHSVALRSSDNDHQNSPFLSDPSEDRLDLEQNIEGTTALLPNRANYLPSCLYCNVKIGLEVNVVVFSLRQLKVSFYQ</sequence>
<proteinExistence type="predicted"/>
<reference evidence="2" key="1">
    <citation type="submission" date="2022-11" db="UniProtKB">
        <authorList>
            <consortium name="WormBaseParasite"/>
        </authorList>
    </citation>
    <scope>IDENTIFICATION</scope>
</reference>
<evidence type="ECO:0000313" key="2">
    <source>
        <dbReference type="WBParaSite" id="sdigi.contig57.g3160.t1"/>
    </source>
</evidence>
<evidence type="ECO:0000313" key="1">
    <source>
        <dbReference type="Proteomes" id="UP000887581"/>
    </source>
</evidence>
<dbReference type="AlphaFoldDB" id="A0A915Q1A6"/>
<accession>A0A915Q1A6</accession>
<name>A0A915Q1A6_9BILA</name>